<evidence type="ECO:0000256" key="1">
    <source>
        <dbReference type="ARBA" id="ARBA00004167"/>
    </source>
</evidence>
<keyword evidence="3" id="KW-1003">Cell membrane</keyword>
<keyword evidence="6" id="KW-1133">Transmembrane helix</keyword>
<reference evidence="9" key="1">
    <citation type="journal article" date="2017" name="Appl. Environ. Microbiol.">
        <title>Molecular characterization of an Endozoicomonas-like organism causing infection in king scallop Pecten maximus L.</title>
        <authorList>
            <person name="Cano I."/>
            <person name="van Aerle R."/>
            <person name="Ross S."/>
            <person name="Verner-Jeffreys D.W."/>
            <person name="Paley R.K."/>
            <person name="Rimmer G."/>
            <person name="Ryder D."/>
            <person name="Hooper P."/>
            <person name="Stone D."/>
            <person name="Feist S.W."/>
        </authorList>
    </citation>
    <scope>NUCLEOTIDE SEQUENCE</scope>
</reference>
<evidence type="ECO:0000256" key="6">
    <source>
        <dbReference type="ARBA" id="ARBA00022989"/>
    </source>
</evidence>
<gene>
    <name evidence="9" type="primary">tatB</name>
    <name evidence="9" type="ORF">CI610_02956</name>
</gene>
<dbReference type="GO" id="GO:0016020">
    <property type="term" value="C:membrane"/>
    <property type="evidence" value="ECO:0007669"/>
    <property type="project" value="UniProtKB-SubCell"/>
</dbReference>
<dbReference type="PANTHER" id="PTHR33162:SF1">
    <property type="entry name" value="SEC-INDEPENDENT PROTEIN TRANSLOCASE PROTEIN TATA, CHLOROPLASTIC"/>
    <property type="match status" value="1"/>
</dbReference>
<keyword evidence="5" id="KW-0653">Protein transport</keyword>
<dbReference type="AlphaFoldDB" id="A0A2H9T4H4"/>
<dbReference type="Gene3D" id="1.20.5.3310">
    <property type="match status" value="1"/>
</dbReference>
<evidence type="ECO:0000256" key="4">
    <source>
        <dbReference type="ARBA" id="ARBA00022692"/>
    </source>
</evidence>
<evidence type="ECO:0000256" key="7">
    <source>
        <dbReference type="ARBA" id="ARBA00023010"/>
    </source>
</evidence>
<organism evidence="9">
    <name type="scientific">invertebrate metagenome</name>
    <dbReference type="NCBI Taxonomy" id="1711999"/>
    <lineage>
        <taxon>unclassified sequences</taxon>
        <taxon>metagenomes</taxon>
        <taxon>organismal metagenomes</taxon>
    </lineage>
</organism>
<evidence type="ECO:0000256" key="2">
    <source>
        <dbReference type="ARBA" id="ARBA00022448"/>
    </source>
</evidence>
<evidence type="ECO:0000256" key="5">
    <source>
        <dbReference type="ARBA" id="ARBA00022927"/>
    </source>
</evidence>
<dbReference type="GO" id="GO:0043953">
    <property type="term" value="P:protein transport by the Tat complex"/>
    <property type="evidence" value="ECO:0007669"/>
    <property type="project" value="InterPro"/>
</dbReference>
<keyword evidence="8" id="KW-0472">Membrane</keyword>
<keyword evidence="7" id="KW-0811">Translocation</keyword>
<dbReference type="Pfam" id="PF02416">
    <property type="entry name" value="TatA_B_E"/>
    <property type="match status" value="1"/>
</dbReference>
<sequence>MLDIGFTELLLIGLIALVVLGPERLPGAIRQSLYWIGKARRGIRSIKEDLEKEIDTDSIRQKLHNEAVLEQLKKDQGQVRQELKSIEASVVKDLTTAGSDTLDKSVQPLSSVHKD</sequence>
<dbReference type="InterPro" id="IPR003369">
    <property type="entry name" value="TatA/B/E"/>
</dbReference>
<name>A0A2H9T4H4_9ZZZZ</name>
<evidence type="ECO:0000313" key="9">
    <source>
        <dbReference type="EMBL" id="PJE78109.1"/>
    </source>
</evidence>
<dbReference type="PANTHER" id="PTHR33162">
    <property type="entry name" value="SEC-INDEPENDENT PROTEIN TRANSLOCASE PROTEIN TATA, CHLOROPLASTIC"/>
    <property type="match status" value="1"/>
</dbReference>
<keyword evidence="2" id="KW-0813">Transport</keyword>
<dbReference type="InterPro" id="IPR018448">
    <property type="entry name" value="TatB"/>
</dbReference>
<dbReference type="GO" id="GO:0008320">
    <property type="term" value="F:protein transmembrane transporter activity"/>
    <property type="evidence" value="ECO:0007669"/>
    <property type="project" value="InterPro"/>
</dbReference>
<keyword evidence="4" id="KW-0812">Transmembrane</keyword>
<dbReference type="PRINTS" id="PR01506">
    <property type="entry name" value="TATBPROTEIN"/>
</dbReference>
<dbReference type="NCBIfam" id="TIGR01410">
    <property type="entry name" value="tatB"/>
    <property type="match status" value="1"/>
</dbReference>
<accession>A0A2H9T4H4</accession>
<dbReference type="EMBL" id="NSIT01000262">
    <property type="protein sequence ID" value="PJE78109.1"/>
    <property type="molecule type" value="Genomic_DNA"/>
</dbReference>
<proteinExistence type="inferred from homology"/>
<comment type="caution">
    <text evidence="9">The sequence shown here is derived from an EMBL/GenBank/DDBJ whole genome shotgun (WGS) entry which is preliminary data.</text>
</comment>
<comment type="subcellular location">
    <subcellularLocation>
        <location evidence="1">Membrane</location>
        <topology evidence="1">Single-pass membrane protein</topology>
    </subcellularLocation>
</comment>
<evidence type="ECO:0000256" key="3">
    <source>
        <dbReference type="ARBA" id="ARBA00022475"/>
    </source>
</evidence>
<dbReference type="HAMAP" id="MF_00237">
    <property type="entry name" value="TatB"/>
    <property type="match status" value="1"/>
</dbReference>
<protein>
    <submittedName>
        <fullName evidence="9">Sec-independent protein translocase protein TatB</fullName>
    </submittedName>
</protein>
<evidence type="ECO:0000256" key="8">
    <source>
        <dbReference type="ARBA" id="ARBA00023136"/>
    </source>
</evidence>